<dbReference type="InterPro" id="IPR003660">
    <property type="entry name" value="HAMP_dom"/>
</dbReference>
<dbReference type="Gene3D" id="3.30.565.10">
    <property type="entry name" value="Histidine kinase-like ATPase, C-terminal domain"/>
    <property type="match status" value="1"/>
</dbReference>
<dbReference type="PANTHER" id="PTHR34220:SF7">
    <property type="entry name" value="SENSOR HISTIDINE KINASE YPDA"/>
    <property type="match status" value="1"/>
</dbReference>
<dbReference type="SMART" id="SM00304">
    <property type="entry name" value="HAMP"/>
    <property type="match status" value="1"/>
</dbReference>
<dbReference type="STRING" id="1120976.SAMN03080606_02944"/>
<dbReference type="Pfam" id="PF02518">
    <property type="entry name" value="HATPase_c"/>
    <property type="match status" value="1"/>
</dbReference>
<keyword evidence="2" id="KW-0597">Phosphoprotein</keyword>
<feature type="domain" description="HAMP" evidence="6">
    <location>
        <begin position="323"/>
        <end position="375"/>
    </location>
</feature>
<keyword evidence="5" id="KW-1133">Transmembrane helix</keyword>
<dbReference type="InterPro" id="IPR050640">
    <property type="entry name" value="Bact_2-comp_sensor_kinase"/>
</dbReference>
<proteinExistence type="predicted"/>
<evidence type="ECO:0000256" key="4">
    <source>
        <dbReference type="ARBA" id="ARBA00022777"/>
    </source>
</evidence>
<feature type="transmembrane region" description="Helical" evidence="5">
    <location>
        <begin position="302"/>
        <end position="321"/>
    </location>
</feature>
<evidence type="ECO:0000313" key="7">
    <source>
        <dbReference type="EMBL" id="SCY89689.1"/>
    </source>
</evidence>
<evidence type="ECO:0000256" key="1">
    <source>
        <dbReference type="ARBA" id="ARBA00004370"/>
    </source>
</evidence>
<keyword evidence="5" id="KW-0472">Membrane</keyword>
<keyword evidence="3" id="KW-0808">Transferase</keyword>
<evidence type="ECO:0000256" key="2">
    <source>
        <dbReference type="ARBA" id="ARBA00022553"/>
    </source>
</evidence>
<dbReference type="CDD" id="cd06225">
    <property type="entry name" value="HAMP"/>
    <property type="match status" value="1"/>
</dbReference>
<dbReference type="SMART" id="SM00387">
    <property type="entry name" value="HATPase_c"/>
    <property type="match status" value="1"/>
</dbReference>
<dbReference type="GO" id="GO:0016020">
    <property type="term" value="C:membrane"/>
    <property type="evidence" value="ECO:0007669"/>
    <property type="project" value="UniProtKB-SubCell"/>
</dbReference>
<evidence type="ECO:0000256" key="3">
    <source>
        <dbReference type="ARBA" id="ARBA00022679"/>
    </source>
</evidence>
<keyword evidence="4 7" id="KW-0418">Kinase</keyword>
<dbReference type="Gene3D" id="6.10.340.10">
    <property type="match status" value="1"/>
</dbReference>
<accession>A0A1G5JPP2</accession>
<dbReference type="InterPro" id="IPR003594">
    <property type="entry name" value="HATPase_dom"/>
</dbReference>
<dbReference type="SUPFAM" id="SSF158472">
    <property type="entry name" value="HAMP domain-like"/>
    <property type="match status" value="1"/>
</dbReference>
<reference evidence="7 8" key="1">
    <citation type="submission" date="2016-10" db="EMBL/GenBank/DDBJ databases">
        <authorList>
            <person name="de Groot N.N."/>
        </authorList>
    </citation>
    <scope>NUCLEOTIDE SEQUENCE [LARGE SCALE GENOMIC DNA]</scope>
    <source>
        <strain evidence="7 8">DSM 18978</strain>
    </source>
</reference>
<dbReference type="GO" id="GO:0000155">
    <property type="term" value="F:phosphorelay sensor kinase activity"/>
    <property type="evidence" value="ECO:0007669"/>
    <property type="project" value="InterPro"/>
</dbReference>
<dbReference type="Proteomes" id="UP000198636">
    <property type="component" value="Unassembled WGS sequence"/>
</dbReference>
<dbReference type="AlphaFoldDB" id="A0A1G5JPP2"/>
<dbReference type="EMBL" id="FMUS01000020">
    <property type="protein sequence ID" value="SCY89689.1"/>
    <property type="molecule type" value="Genomic_DNA"/>
</dbReference>
<dbReference type="Pfam" id="PF00672">
    <property type="entry name" value="HAMP"/>
    <property type="match status" value="1"/>
</dbReference>
<name>A0A1G5JPP2_9FIRM</name>
<keyword evidence="5" id="KW-0812">Transmembrane</keyword>
<keyword evidence="8" id="KW-1185">Reference proteome</keyword>
<comment type="subcellular location">
    <subcellularLocation>
        <location evidence="1">Membrane</location>
    </subcellularLocation>
</comment>
<dbReference type="InterPro" id="IPR036890">
    <property type="entry name" value="HATPase_C_sf"/>
</dbReference>
<evidence type="ECO:0000313" key="8">
    <source>
        <dbReference type="Proteomes" id="UP000198636"/>
    </source>
</evidence>
<evidence type="ECO:0000259" key="6">
    <source>
        <dbReference type="PROSITE" id="PS50885"/>
    </source>
</evidence>
<sequence>MKGLKIFRFKHIRVRLAIMLSIFVVLVVLLVTLGTSYISSREIIKQTGDVSEQKIRIITRDIDEKISAVMNQFAIIRDHDELQRLMIQNDSTPEEAYERKRQISSILRQYAYSDITINSIFAFSLDKEIYDPLYLIPPYSEIVSKYQAFDEFIESGEFSRLSEPTTFPNKLEEAEENSKTTITYFSEYINHEDYTKIGYILINIKKEHLFIDIKTFLKREFDGTYVINEKGNVIYQTGDLIFTDEIIRTVFQEPNRKNDIERIDGEKYLIYSENLRNYPDWRVVGVMSYDRVRKNAIALLKISYFVTGVGIVLALLMSLFLSKKITDPVLEINVAMEQFQKGEWPNKLEATTNDELKSLVQGFNNMMDKFKDLIQQVYYEQREKKKVEVKTLQLKLDLLQSQINPHFVHNTLNAMQYLALKRGAYDIREMIQSFNILLRASMSVGKDYITIKEELDCIKSYIKIQGYRYGNEFNVRYDVDERFMQYKIPKLILQPLVENALYHGILPKENEGTIVIKIIESAKGINIRIIDDGVGISHERINKILEHKGGSTMTGLNNIGIFNINERLKLYFGEGYQLGISSNSGIGTCFYFDIPLMIDETFVGGINNV</sequence>
<dbReference type="PROSITE" id="PS50885">
    <property type="entry name" value="HAMP"/>
    <property type="match status" value="1"/>
</dbReference>
<feature type="transmembrane region" description="Helical" evidence="5">
    <location>
        <begin position="12"/>
        <end position="38"/>
    </location>
</feature>
<protein>
    <submittedName>
        <fullName evidence="7">Two-component system, sensor histidine kinase YesM</fullName>
    </submittedName>
</protein>
<gene>
    <name evidence="7" type="ORF">SAMN03080606_02944</name>
</gene>
<dbReference type="InterPro" id="IPR010559">
    <property type="entry name" value="Sig_transdc_His_kin_internal"/>
</dbReference>
<organism evidence="7 8">
    <name type="scientific">Alkaliphilus peptidifermentans DSM 18978</name>
    <dbReference type="NCBI Taxonomy" id="1120976"/>
    <lineage>
        <taxon>Bacteria</taxon>
        <taxon>Bacillati</taxon>
        <taxon>Bacillota</taxon>
        <taxon>Clostridia</taxon>
        <taxon>Peptostreptococcales</taxon>
        <taxon>Natronincolaceae</taxon>
        <taxon>Alkaliphilus</taxon>
    </lineage>
</organism>
<dbReference type="SUPFAM" id="SSF55874">
    <property type="entry name" value="ATPase domain of HSP90 chaperone/DNA topoisomerase II/histidine kinase"/>
    <property type="match status" value="1"/>
</dbReference>
<dbReference type="Pfam" id="PF06580">
    <property type="entry name" value="His_kinase"/>
    <property type="match status" value="1"/>
</dbReference>
<evidence type="ECO:0000256" key="5">
    <source>
        <dbReference type="SAM" id="Phobius"/>
    </source>
</evidence>
<dbReference type="PANTHER" id="PTHR34220">
    <property type="entry name" value="SENSOR HISTIDINE KINASE YPDA"/>
    <property type="match status" value="1"/>
</dbReference>
<dbReference type="RefSeq" id="WP_176759042.1">
    <property type="nucleotide sequence ID" value="NZ_FMUS01000020.1"/>
</dbReference>